<sequence length="147" mass="17151">MEKFNWWKLDAELKEEGIVEWCRLVADPSARGTTAAPMLYVQSVRYHQDESNEFGGNANFAFMVDQRAKKLLNYYNKWTIAEQLSPEPVRCDEYEVGRKSYVMNMPMGKPGTLKRAKFQSHVYWPAVLGTCFMRSYRDLKIPEPLVN</sequence>
<gene>
    <name evidence="1" type="ORF">TeGR_g11785</name>
</gene>
<proteinExistence type="predicted"/>
<name>A0ABQ6M568_9STRA</name>
<dbReference type="Proteomes" id="UP001165060">
    <property type="component" value="Unassembled WGS sequence"/>
</dbReference>
<keyword evidence="2" id="KW-1185">Reference proteome</keyword>
<protein>
    <submittedName>
        <fullName evidence="1">Uncharacterized protein</fullName>
    </submittedName>
</protein>
<organism evidence="1 2">
    <name type="scientific">Tetraparma gracilis</name>
    <dbReference type="NCBI Taxonomy" id="2962635"/>
    <lineage>
        <taxon>Eukaryota</taxon>
        <taxon>Sar</taxon>
        <taxon>Stramenopiles</taxon>
        <taxon>Ochrophyta</taxon>
        <taxon>Bolidophyceae</taxon>
        <taxon>Parmales</taxon>
        <taxon>Triparmaceae</taxon>
        <taxon>Tetraparma</taxon>
    </lineage>
</organism>
<comment type="caution">
    <text evidence="1">The sequence shown here is derived from an EMBL/GenBank/DDBJ whole genome shotgun (WGS) entry which is preliminary data.</text>
</comment>
<accession>A0ABQ6M568</accession>
<evidence type="ECO:0000313" key="1">
    <source>
        <dbReference type="EMBL" id="GMI19638.1"/>
    </source>
</evidence>
<reference evidence="1 2" key="1">
    <citation type="journal article" date="2023" name="Commun. Biol.">
        <title>Genome analysis of Parmales, the sister group of diatoms, reveals the evolutionary specialization of diatoms from phago-mixotrophs to photoautotrophs.</title>
        <authorList>
            <person name="Ban H."/>
            <person name="Sato S."/>
            <person name="Yoshikawa S."/>
            <person name="Yamada K."/>
            <person name="Nakamura Y."/>
            <person name="Ichinomiya M."/>
            <person name="Sato N."/>
            <person name="Blanc-Mathieu R."/>
            <person name="Endo H."/>
            <person name="Kuwata A."/>
            <person name="Ogata H."/>
        </authorList>
    </citation>
    <scope>NUCLEOTIDE SEQUENCE [LARGE SCALE GENOMIC DNA]</scope>
</reference>
<dbReference type="EMBL" id="BRYB01002448">
    <property type="protein sequence ID" value="GMI19638.1"/>
    <property type="molecule type" value="Genomic_DNA"/>
</dbReference>
<evidence type="ECO:0000313" key="2">
    <source>
        <dbReference type="Proteomes" id="UP001165060"/>
    </source>
</evidence>